<organism evidence="1 2">
    <name type="scientific">Diversispora epigaea</name>
    <dbReference type="NCBI Taxonomy" id="1348612"/>
    <lineage>
        <taxon>Eukaryota</taxon>
        <taxon>Fungi</taxon>
        <taxon>Fungi incertae sedis</taxon>
        <taxon>Mucoromycota</taxon>
        <taxon>Glomeromycotina</taxon>
        <taxon>Glomeromycetes</taxon>
        <taxon>Diversisporales</taxon>
        <taxon>Diversisporaceae</taxon>
        <taxon>Diversispora</taxon>
    </lineage>
</organism>
<keyword evidence="2" id="KW-1185">Reference proteome</keyword>
<comment type="caution">
    <text evidence="1">The sequence shown here is derived from an EMBL/GenBank/DDBJ whole genome shotgun (WGS) entry which is preliminary data.</text>
</comment>
<accession>A0A397GMU1</accession>
<gene>
    <name evidence="1" type="ORF">Glove_485g19</name>
</gene>
<dbReference type="Proteomes" id="UP000266861">
    <property type="component" value="Unassembled WGS sequence"/>
</dbReference>
<sequence length="270" mass="32407">MHRLRYFLALNKTYLPTSRQFILPYSSSAIKNNGKISNKLDSSATDQEIEKVLETCVYKKKLSVFKSIRKFEKEHHEKLIYEIYERIYEENRKSEKEKIEKEVAQGDLNLVKLQLSTLNANFLKLKGAIHIRGVFEQWESQFLSVDGARAHKWKKYFEQNPEKFKNFQNFWPKPDEIDIHFVANEIQNFYRWLSERIHFAYNIGDEVEWYRKKLTPVRNNIAEHMCKELNIKYIICDKDIDNIEIIENIQTIVHDKKEEIKIINDKISNE</sequence>
<protein>
    <submittedName>
        <fullName evidence="1">Uncharacterized protein</fullName>
    </submittedName>
</protein>
<dbReference type="AlphaFoldDB" id="A0A397GMU1"/>
<evidence type="ECO:0000313" key="1">
    <source>
        <dbReference type="EMBL" id="RHZ51048.1"/>
    </source>
</evidence>
<dbReference type="EMBL" id="PQFF01000423">
    <property type="protein sequence ID" value="RHZ51048.1"/>
    <property type="molecule type" value="Genomic_DNA"/>
</dbReference>
<reference evidence="1 2" key="1">
    <citation type="submission" date="2018-08" db="EMBL/GenBank/DDBJ databases">
        <title>Genome and evolution of the arbuscular mycorrhizal fungus Diversispora epigaea (formerly Glomus versiforme) and its bacterial endosymbionts.</title>
        <authorList>
            <person name="Sun X."/>
            <person name="Fei Z."/>
            <person name="Harrison M."/>
        </authorList>
    </citation>
    <scope>NUCLEOTIDE SEQUENCE [LARGE SCALE GENOMIC DNA]</scope>
    <source>
        <strain evidence="1 2">IT104</strain>
    </source>
</reference>
<dbReference type="OrthoDB" id="2427981at2759"/>
<name>A0A397GMU1_9GLOM</name>
<proteinExistence type="predicted"/>
<evidence type="ECO:0000313" key="2">
    <source>
        <dbReference type="Proteomes" id="UP000266861"/>
    </source>
</evidence>